<dbReference type="AlphaFoldDB" id="A0A1E1WSB3"/>
<sequence>HAQRIQKTEEVFSKEMESFKGSSSTLHSMANSSRSNSLQVTRNGSLEYTSMNTEMLQVPQNENMNNKSRPNNPVVTQNGFSPGAKNTQTQHAYVSMKNTAYDNVAARSESNTNIVDKSPQHNQVLDSPYTSMMNIVQGQIK</sequence>
<accession>A0A1E1WSB3</accession>
<reference evidence="2" key="1">
    <citation type="submission" date="2015-09" db="EMBL/GenBank/DDBJ databases">
        <title>De novo assembly of Pectinophora gossypiella (Pink Bollworm) gut transcriptome.</title>
        <authorList>
            <person name="Tassone E.E."/>
        </authorList>
    </citation>
    <scope>NUCLEOTIDE SEQUENCE</scope>
</reference>
<gene>
    <name evidence="2" type="ORF">g.3720</name>
</gene>
<proteinExistence type="predicted"/>
<feature type="non-terminal residue" evidence="2">
    <location>
        <position position="141"/>
    </location>
</feature>
<dbReference type="OrthoDB" id="6513151at2759"/>
<protein>
    <submittedName>
        <fullName evidence="2">Uncharacterized protein</fullName>
    </submittedName>
</protein>
<name>A0A1E1WSB3_PECGO</name>
<organism evidence="2">
    <name type="scientific">Pectinophora gossypiella</name>
    <name type="common">Cotton pink bollworm</name>
    <name type="synonym">Depressaria gossypiella</name>
    <dbReference type="NCBI Taxonomy" id="13191"/>
    <lineage>
        <taxon>Eukaryota</taxon>
        <taxon>Metazoa</taxon>
        <taxon>Ecdysozoa</taxon>
        <taxon>Arthropoda</taxon>
        <taxon>Hexapoda</taxon>
        <taxon>Insecta</taxon>
        <taxon>Pterygota</taxon>
        <taxon>Neoptera</taxon>
        <taxon>Endopterygota</taxon>
        <taxon>Lepidoptera</taxon>
        <taxon>Glossata</taxon>
        <taxon>Ditrysia</taxon>
        <taxon>Gelechioidea</taxon>
        <taxon>Gelechiidae</taxon>
        <taxon>Apatetrinae</taxon>
        <taxon>Pectinophora</taxon>
    </lineage>
</organism>
<feature type="compositionally biased region" description="Polar residues" evidence="1">
    <location>
        <begin position="20"/>
        <end position="86"/>
    </location>
</feature>
<evidence type="ECO:0000313" key="2">
    <source>
        <dbReference type="EMBL" id="JAT89817.1"/>
    </source>
</evidence>
<feature type="region of interest" description="Disordered" evidence="1">
    <location>
        <begin position="1"/>
        <end position="86"/>
    </location>
</feature>
<feature type="compositionally biased region" description="Basic and acidic residues" evidence="1">
    <location>
        <begin position="1"/>
        <end position="18"/>
    </location>
</feature>
<feature type="non-terminal residue" evidence="2">
    <location>
        <position position="1"/>
    </location>
</feature>
<dbReference type="EMBL" id="GDQN01001237">
    <property type="protein sequence ID" value="JAT89817.1"/>
    <property type="molecule type" value="Transcribed_RNA"/>
</dbReference>
<evidence type="ECO:0000256" key="1">
    <source>
        <dbReference type="SAM" id="MobiDB-lite"/>
    </source>
</evidence>